<dbReference type="PATRIC" id="fig|1514904.3.peg.901"/>
<sequence length="113" mass="12622">MAEIKLDKEEEKPLDPAAERLRRKMVRLMAVSIGTMFIAVFAVLFAIVYKMNNAADTAQMIEADIKIPETFVVESVDVDGDLVIIYAKTPQNGAKILFFDKFSGSPRGNLNLR</sequence>
<dbReference type="OrthoDB" id="7869382at2"/>
<gene>
    <name evidence="2" type="ORF">SU32_10345</name>
</gene>
<keyword evidence="1" id="KW-0812">Transmembrane</keyword>
<dbReference type="RefSeq" id="WP_053999289.1">
    <property type="nucleotide sequence ID" value="NZ_JXMU01000014.1"/>
</dbReference>
<feature type="transmembrane region" description="Helical" evidence="1">
    <location>
        <begin position="28"/>
        <end position="49"/>
    </location>
</feature>
<keyword evidence="3" id="KW-1185">Reference proteome</keyword>
<keyword evidence="1" id="KW-1133">Transmembrane helix</keyword>
<evidence type="ECO:0008006" key="4">
    <source>
        <dbReference type="Google" id="ProtNLM"/>
    </source>
</evidence>
<evidence type="ECO:0000313" key="2">
    <source>
        <dbReference type="EMBL" id="KPB01037.1"/>
    </source>
</evidence>
<evidence type="ECO:0000256" key="1">
    <source>
        <dbReference type="SAM" id="Phobius"/>
    </source>
</evidence>
<accession>A0A0M9GM31</accession>
<protein>
    <recommendedName>
        <fullName evidence="4">Fimbrial protein</fullName>
    </recommendedName>
</protein>
<dbReference type="Proteomes" id="UP000038011">
    <property type="component" value="Unassembled WGS sequence"/>
</dbReference>
<evidence type="ECO:0000313" key="3">
    <source>
        <dbReference type="Proteomes" id="UP000038011"/>
    </source>
</evidence>
<dbReference type="STRING" id="1514904.SU32_10345"/>
<organism evidence="2 3">
    <name type="scientific">Ahrensia marina</name>
    <dbReference type="NCBI Taxonomy" id="1514904"/>
    <lineage>
        <taxon>Bacteria</taxon>
        <taxon>Pseudomonadati</taxon>
        <taxon>Pseudomonadota</taxon>
        <taxon>Alphaproteobacteria</taxon>
        <taxon>Hyphomicrobiales</taxon>
        <taxon>Ahrensiaceae</taxon>
        <taxon>Ahrensia</taxon>
    </lineage>
</organism>
<proteinExistence type="predicted"/>
<keyword evidence="1" id="KW-0472">Membrane</keyword>
<dbReference type="EMBL" id="JXMU01000014">
    <property type="protein sequence ID" value="KPB01037.1"/>
    <property type="molecule type" value="Genomic_DNA"/>
</dbReference>
<name>A0A0M9GM31_9HYPH</name>
<reference evidence="2 3" key="1">
    <citation type="submission" date="2015-01" db="EMBL/GenBank/DDBJ databases">
        <title>Ahrensia donghaiensis sp. nov., a novel dimethylsulphoniopropionate-cleavage bacterium isolated from seawater and emended descriptions of the genus Ahrensia and Ahrensia kielensis.</title>
        <authorList>
            <person name="Liu J."/>
        </authorList>
    </citation>
    <scope>NUCLEOTIDE SEQUENCE [LARGE SCALE GENOMIC DNA]</scope>
    <source>
        <strain evidence="2 3">LZD062</strain>
    </source>
</reference>
<dbReference type="AlphaFoldDB" id="A0A0M9GM31"/>
<comment type="caution">
    <text evidence="2">The sequence shown here is derived from an EMBL/GenBank/DDBJ whole genome shotgun (WGS) entry which is preliminary data.</text>
</comment>